<comment type="caution">
    <text evidence="3">The sequence shown here is derived from an EMBL/GenBank/DDBJ whole genome shotgun (WGS) entry which is preliminary data.</text>
</comment>
<protein>
    <recommendedName>
        <fullName evidence="2">Peptidoglycan binding-like domain-containing protein</fullName>
    </recommendedName>
</protein>
<accession>A0A919FKX8</accession>
<dbReference type="RefSeq" id="WP_190210794.1">
    <property type="nucleotide sequence ID" value="NZ_BNBO01000009.1"/>
</dbReference>
<name>A0A919FKX8_9ACTN</name>
<keyword evidence="4" id="KW-1185">Reference proteome</keyword>
<sequence length="128" mass="13319">MRQKAKSALRGATVAFGAALLVAAGTASASAKVGAPYIRYGNSGFNVQCVQYALNHWNSVQGGGSSHLISVDGQFGNNTLTEVKRYQSAFGLDPDGVVGPATGGRMYWAWIAGDTDGPACYQVMPTQS</sequence>
<evidence type="ECO:0000313" key="4">
    <source>
        <dbReference type="Proteomes" id="UP000617734"/>
    </source>
</evidence>
<dbReference type="Gene3D" id="1.10.101.10">
    <property type="entry name" value="PGBD-like superfamily/PGBD"/>
    <property type="match status" value="1"/>
</dbReference>
<evidence type="ECO:0000256" key="1">
    <source>
        <dbReference type="SAM" id="SignalP"/>
    </source>
</evidence>
<keyword evidence="1" id="KW-0732">Signal</keyword>
<reference evidence="3" key="2">
    <citation type="submission" date="2020-09" db="EMBL/GenBank/DDBJ databases">
        <authorList>
            <person name="Sun Q."/>
            <person name="Ohkuma M."/>
        </authorList>
    </citation>
    <scope>NUCLEOTIDE SEQUENCE</scope>
    <source>
        <strain evidence="3">JCM 4646</strain>
    </source>
</reference>
<gene>
    <name evidence="3" type="ORF">GCM10018781_23990</name>
</gene>
<feature type="domain" description="Peptidoglycan binding-like" evidence="2">
    <location>
        <begin position="46"/>
        <end position="103"/>
    </location>
</feature>
<feature type="signal peptide" evidence="1">
    <location>
        <begin position="1"/>
        <end position="29"/>
    </location>
</feature>
<dbReference type="Proteomes" id="UP000617734">
    <property type="component" value="Unassembled WGS sequence"/>
</dbReference>
<organism evidence="3 4">
    <name type="scientific">Kitasatospora indigofera</name>
    <dbReference type="NCBI Taxonomy" id="67307"/>
    <lineage>
        <taxon>Bacteria</taxon>
        <taxon>Bacillati</taxon>
        <taxon>Actinomycetota</taxon>
        <taxon>Actinomycetes</taxon>
        <taxon>Kitasatosporales</taxon>
        <taxon>Streptomycetaceae</taxon>
        <taxon>Kitasatospora</taxon>
    </lineage>
</organism>
<dbReference type="SUPFAM" id="SSF47090">
    <property type="entry name" value="PGBD-like"/>
    <property type="match status" value="1"/>
</dbReference>
<reference evidence="3" key="1">
    <citation type="journal article" date="2014" name="Int. J. Syst. Evol. Microbiol.">
        <title>Complete genome sequence of Corynebacterium casei LMG S-19264T (=DSM 44701T), isolated from a smear-ripened cheese.</title>
        <authorList>
            <consortium name="US DOE Joint Genome Institute (JGI-PGF)"/>
            <person name="Walter F."/>
            <person name="Albersmeier A."/>
            <person name="Kalinowski J."/>
            <person name="Ruckert C."/>
        </authorList>
    </citation>
    <scope>NUCLEOTIDE SEQUENCE</scope>
    <source>
        <strain evidence="3">JCM 4646</strain>
    </source>
</reference>
<dbReference type="InterPro" id="IPR002477">
    <property type="entry name" value="Peptidoglycan-bd-like"/>
</dbReference>
<evidence type="ECO:0000259" key="2">
    <source>
        <dbReference type="Pfam" id="PF01471"/>
    </source>
</evidence>
<dbReference type="GeneID" id="95352852"/>
<proteinExistence type="predicted"/>
<dbReference type="InterPro" id="IPR036365">
    <property type="entry name" value="PGBD-like_sf"/>
</dbReference>
<dbReference type="Pfam" id="PF01471">
    <property type="entry name" value="PG_binding_1"/>
    <property type="match status" value="1"/>
</dbReference>
<dbReference type="AlphaFoldDB" id="A0A919FKX8"/>
<dbReference type="InterPro" id="IPR036366">
    <property type="entry name" value="PGBDSf"/>
</dbReference>
<dbReference type="EMBL" id="BNBO01000009">
    <property type="protein sequence ID" value="GHH67934.1"/>
    <property type="molecule type" value="Genomic_DNA"/>
</dbReference>
<feature type="chain" id="PRO_5037333528" description="Peptidoglycan binding-like domain-containing protein" evidence="1">
    <location>
        <begin position="30"/>
        <end position="128"/>
    </location>
</feature>
<evidence type="ECO:0000313" key="3">
    <source>
        <dbReference type="EMBL" id="GHH67934.1"/>
    </source>
</evidence>